<feature type="compositionally biased region" description="Acidic residues" evidence="7">
    <location>
        <begin position="190"/>
        <end position="201"/>
    </location>
</feature>
<dbReference type="Gene3D" id="3.40.50.10190">
    <property type="entry name" value="BRCT domain"/>
    <property type="match status" value="1"/>
</dbReference>
<dbReference type="InterPro" id="IPR001357">
    <property type="entry name" value="BRCT_dom"/>
</dbReference>
<dbReference type="EMBL" id="AZGZ01000006">
    <property type="protein sequence ID" value="KZZ94578.1"/>
    <property type="molecule type" value="Genomic_DNA"/>
</dbReference>
<keyword evidence="10" id="KW-1185">Reference proteome</keyword>
<evidence type="ECO:0000259" key="8">
    <source>
        <dbReference type="PROSITE" id="PS50172"/>
    </source>
</evidence>
<comment type="caution">
    <text evidence="9">The sequence shown here is derived from an EMBL/GenBank/DDBJ whole genome shotgun (WGS) entry which is preliminary data.</text>
</comment>
<evidence type="ECO:0000256" key="7">
    <source>
        <dbReference type="SAM" id="MobiDB-lite"/>
    </source>
</evidence>
<feature type="compositionally biased region" description="Basic and acidic residues" evidence="7">
    <location>
        <begin position="438"/>
        <end position="449"/>
    </location>
</feature>
<keyword evidence="4" id="KW-0539">Nucleus</keyword>
<dbReference type="GO" id="GO:0005634">
    <property type="term" value="C:nucleus"/>
    <property type="evidence" value="ECO:0007669"/>
    <property type="project" value="UniProtKB-SubCell"/>
</dbReference>
<feature type="compositionally biased region" description="Acidic residues" evidence="7">
    <location>
        <begin position="132"/>
        <end position="167"/>
    </location>
</feature>
<evidence type="ECO:0000256" key="6">
    <source>
        <dbReference type="ARBA" id="ARBA00048336"/>
    </source>
</evidence>
<accession>A0A168AZT4</accession>
<feature type="domain" description="BRCT" evidence="8">
    <location>
        <begin position="4"/>
        <end position="99"/>
    </location>
</feature>
<comment type="catalytic activity">
    <reaction evidence="5">
        <text>O-phospho-L-seryl-[protein] + H2O = L-seryl-[protein] + phosphate</text>
        <dbReference type="Rhea" id="RHEA:20629"/>
        <dbReference type="Rhea" id="RHEA-COMP:9863"/>
        <dbReference type="Rhea" id="RHEA-COMP:11604"/>
        <dbReference type="ChEBI" id="CHEBI:15377"/>
        <dbReference type="ChEBI" id="CHEBI:29999"/>
        <dbReference type="ChEBI" id="CHEBI:43474"/>
        <dbReference type="ChEBI" id="CHEBI:83421"/>
        <dbReference type="EC" id="3.1.3.16"/>
    </reaction>
</comment>
<feature type="compositionally biased region" description="Polar residues" evidence="7">
    <location>
        <begin position="174"/>
        <end position="187"/>
    </location>
</feature>
<comment type="subcellular location">
    <subcellularLocation>
        <location evidence="1">Nucleus</location>
    </subcellularLocation>
</comment>
<feature type="compositionally biased region" description="Acidic residues" evidence="7">
    <location>
        <begin position="353"/>
        <end position="365"/>
    </location>
</feature>
<comment type="catalytic activity">
    <reaction evidence="6">
        <text>O-phospho-L-threonyl-[protein] + H2O = L-threonyl-[protein] + phosphate</text>
        <dbReference type="Rhea" id="RHEA:47004"/>
        <dbReference type="Rhea" id="RHEA-COMP:11060"/>
        <dbReference type="Rhea" id="RHEA-COMP:11605"/>
        <dbReference type="ChEBI" id="CHEBI:15377"/>
        <dbReference type="ChEBI" id="CHEBI:30013"/>
        <dbReference type="ChEBI" id="CHEBI:43474"/>
        <dbReference type="ChEBI" id="CHEBI:61977"/>
        <dbReference type="EC" id="3.1.3.16"/>
    </reaction>
</comment>
<dbReference type="GO" id="GO:0008420">
    <property type="term" value="F:RNA polymerase II CTD heptapeptide repeat phosphatase activity"/>
    <property type="evidence" value="ECO:0007669"/>
    <property type="project" value="InterPro"/>
</dbReference>
<feature type="compositionally biased region" description="Acidic residues" evidence="7">
    <location>
        <begin position="208"/>
        <end position="220"/>
    </location>
</feature>
<dbReference type="PROSITE" id="PS50172">
    <property type="entry name" value="BRCT"/>
    <property type="match status" value="1"/>
</dbReference>
<evidence type="ECO:0000256" key="1">
    <source>
        <dbReference type="ARBA" id="ARBA00004123"/>
    </source>
</evidence>
<feature type="compositionally biased region" description="Basic and acidic residues" evidence="7">
    <location>
        <begin position="115"/>
        <end position="131"/>
    </location>
</feature>
<evidence type="ECO:0000256" key="3">
    <source>
        <dbReference type="ARBA" id="ARBA00022801"/>
    </source>
</evidence>
<sequence length="449" mass="49235">MSSIKWKILEGVKIVYTGVLPLGVNVQDADLSLWAKSFGATIQPKINPRSTTHVVAGKPRTAKVKEAAKWPKKIKIVKLNWLLDSLTQWQKLDETEYLMTIHPEDRRNAKKARKEGKEVEDVESDRAKGLDDGADVEDFEDDDDDSELYESEDYDGSSMLSEEDEEAEKVLERQIQQSAGLTPTSVIGISEEDRDAVDDELREFLGSDADDSSEESDAELAEFLSKKRKRDEDEELDSEASNIPELAHQAKRPTGLREVQNAADEPRPKSPGLTPPPGTTIPTKSARAQAAPPTLDPLRGGDLEAIDYNPHSPGGSPEEAAKDPTYTAADAYDNDNYDRGGKYQLGGVVQPAEEYDAEGDDDELEREMNAAFEEGDWGAPEEEAHAEGIEQGNEGGPDVALKEGDVGDLTEEQKEAQEEGQFGLWGGEGNGPLGVGDPRFEEGDETYTK</sequence>
<gene>
    <name evidence="9" type="ORF">AAP_01878</name>
</gene>
<dbReference type="InterPro" id="IPR036420">
    <property type="entry name" value="BRCT_dom_sf"/>
</dbReference>
<dbReference type="PANTHER" id="PTHR23081">
    <property type="entry name" value="RNA POLYMERASE II CTD PHOSPHATASE"/>
    <property type="match status" value="1"/>
</dbReference>
<dbReference type="SMART" id="SM00292">
    <property type="entry name" value="BRCT"/>
    <property type="match status" value="1"/>
</dbReference>
<evidence type="ECO:0000256" key="2">
    <source>
        <dbReference type="ARBA" id="ARBA00013081"/>
    </source>
</evidence>
<dbReference type="Pfam" id="PF00533">
    <property type="entry name" value="BRCT"/>
    <property type="match status" value="1"/>
</dbReference>
<dbReference type="CDD" id="cd17729">
    <property type="entry name" value="BRCT_CTDP1"/>
    <property type="match status" value="1"/>
</dbReference>
<reference evidence="9 10" key="1">
    <citation type="journal article" date="2016" name="Genome Biol. Evol.">
        <title>Divergent and convergent evolution of fungal pathogenicity.</title>
        <authorList>
            <person name="Shang Y."/>
            <person name="Xiao G."/>
            <person name="Zheng P."/>
            <person name="Cen K."/>
            <person name="Zhan S."/>
            <person name="Wang C."/>
        </authorList>
    </citation>
    <scope>NUCLEOTIDE SEQUENCE [LARGE SCALE GENOMIC DNA]</scope>
    <source>
        <strain evidence="9 10">ARSEF 7405</strain>
    </source>
</reference>
<evidence type="ECO:0000313" key="9">
    <source>
        <dbReference type="EMBL" id="KZZ94578.1"/>
    </source>
</evidence>
<feature type="compositionally biased region" description="Gly residues" evidence="7">
    <location>
        <begin position="423"/>
        <end position="434"/>
    </location>
</feature>
<feature type="compositionally biased region" description="Basic and acidic residues" evidence="7">
    <location>
        <begin position="400"/>
        <end position="417"/>
    </location>
</feature>
<dbReference type="Proteomes" id="UP000242877">
    <property type="component" value="Unassembled WGS sequence"/>
</dbReference>
<protein>
    <recommendedName>
        <fullName evidence="2">protein-serine/threonine phosphatase</fullName>
        <ecNumber evidence="2">3.1.3.16</ecNumber>
    </recommendedName>
</protein>
<evidence type="ECO:0000256" key="4">
    <source>
        <dbReference type="ARBA" id="ARBA00023242"/>
    </source>
</evidence>
<dbReference type="OrthoDB" id="10249888at2759"/>
<feature type="region of interest" description="Disordered" evidence="7">
    <location>
        <begin position="105"/>
        <end position="449"/>
    </location>
</feature>
<dbReference type="PANTHER" id="PTHR23081:SF36">
    <property type="entry name" value="RNA POLYMERASE II SUBUNIT A C-TERMINAL DOMAIN PHOSPHATASE"/>
    <property type="match status" value="1"/>
</dbReference>
<dbReference type="SUPFAM" id="SSF52113">
    <property type="entry name" value="BRCT domain"/>
    <property type="match status" value="1"/>
</dbReference>
<dbReference type="EC" id="3.1.3.16" evidence="2"/>
<dbReference type="AlphaFoldDB" id="A0A168AZT4"/>
<name>A0A168AZT4_9EURO</name>
<proteinExistence type="predicted"/>
<evidence type="ECO:0000256" key="5">
    <source>
        <dbReference type="ARBA" id="ARBA00047761"/>
    </source>
</evidence>
<dbReference type="VEuPathDB" id="FungiDB:AAP_01878"/>
<evidence type="ECO:0000313" key="10">
    <source>
        <dbReference type="Proteomes" id="UP000242877"/>
    </source>
</evidence>
<organism evidence="9 10">
    <name type="scientific">Ascosphaera apis ARSEF 7405</name>
    <dbReference type="NCBI Taxonomy" id="392613"/>
    <lineage>
        <taxon>Eukaryota</taxon>
        <taxon>Fungi</taxon>
        <taxon>Dikarya</taxon>
        <taxon>Ascomycota</taxon>
        <taxon>Pezizomycotina</taxon>
        <taxon>Eurotiomycetes</taxon>
        <taxon>Eurotiomycetidae</taxon>
        <taxon>Onygenales</taxon>
        <taxon>Ascosphaeraceae</taxon>
        <taxon>Ascosphaera</taxon>
    </lineage>
</organism>
<dbReference type="InterPro" id="IPR039189">
    <property type="entry name" value="Fcp1"/>
</dbReference>
<keyword evidence="3" id="KW-0378">Hydrolase</keyword>